<keyword evidence="1" id="KW-0548">Nucleotidyltransferase</keyword>
<reference evidence="1" key="2">
    <citation type="journal article" date="2017" name="J. Med. Entomol.">
        <title>Transcriptome Analysis of the Triatoma infestans (Hemiptera: Reduviidae) Integument.</title>
        <authorList>
            <person name="Calderon-Fernandez G.M."/>
            <person name="Moriconi D.E."/>
            <person name="Dulbecco A.B."/>
            <person name="Juarez M.P."/>
        </authorList>
    </citation>
    <scope>NUCLEOTIDE SEQUENCE</scope>
    <source>
        <strain evidence="1">Int1</strain>
        <tissue evidence="1">Integument</tissue>
    </source>
</reference>
<evidence type="ECO:0000313" key="1">
    <source>
        <dbReference type="EMBL" id="JAR96427.1"/>
    </source>
</evidence>
<dbReference type="GO" id="GO:0003964">
    <property type="term" value="F:RNA-directed DNA polymerase activity"/>
    <property type="evidence" value="ECO:0007669"/>
    <property type="project" value="UniProtKB-KW"/>
</dbReference>
<dbReference type="EMBL" id="GEMB01006938">
    <property type="protein sequence ID" value="JAR96427.1"/>
    <property type="molecule type" value="Transcribed_RNA"/>
</dbReference>
<reference evidence="1" key="1">
    <citation type="submission" date="2016-04" db="EMBL/GenBank/DDBJ databases">
        <authorList>
            <person name="Calderon-Fernandez G.M.Sr."/>
        </authorList>
    </citation>
    <scope>NUCLEOTIDE SEQUENCE</scope>
    <source>
        <strain evidence="1">Int1</strain>
        <tissue evidence="1">Integument</tissue>
    </source>
</reference>
<keyword evidence="1" id="KW-0695">RNA-directed DNA polymerase</keyword>
<dbReference type="AlphaFoldDB" id="A0A161MH98"/>
<proteinExistence type="predicted"/>
<sequence length="24" mass="3175">MYFIRCMNTRRWLYLTNFLMKFLL</sequence>
<organism evidence="1">
    <name type="scientific">Triatoma infestans</name>
    <name type="common">Assassin bug</name>
    <dbReference type="NCBI Taxonomy" id="30076"/>
    <lineage>
        <taxon>Eukaryota</taxon>
        <taxon>Metazoa</taxon>
        <taxon>Ecdysozoa</taxon>
        <taxon>Arthropoda</taxon>
        <taxon>Hexapoda</taxon>
        <taxon>Insecta</taxon>
        <taxon>Pterygota</taxon>
        <taxon>Neoptera</taxon>
        <taxon>Paraneoptera</taxon>
        <taxon>Hemiptera</taxon>
        <taxon>Heteroptera</taxon>
        <taxon>Panheteroptera</taxon>
        <taxon>Cimicomorpha</taxon>
        <taxon>Reduviidae</taxon>
        <taxon>Triatominae</taxon>
        <taxon>Triatoma</taxon>
    </lineage>
</organism>
<accession>A0A161MH98</accession>
<name>A0A161MH98_TRIIF</name>
<protein>
    <submittedName>
        <fullName evidence="1">Rna-directed dna polymerase from mobile element jockey-like protein</fullName>
    </submittedName>
</protein>
<keyword evidence="1" id="KW-0808">Transferase</keyword>